<feature type="domain" description="Motility protein B-like N-terminal" evidence="9">
    <location>
        <begin position="26"/>
        <end position="77"/>
    </location>
</feature>
<evidence type="ECO:0000259" key="9">
    <source>
        <dbReference type="Pfam" id="PF13677"/>
    </source>
</evidence>
<dbReference type="OrthoDB" id="7170686at2"/>
<comment type="similarity">
    <text evidence="2">Belongs to the MotB family.</text>
</comment>
<keyword evidence="10" id="KW-0966">Cell projection</keyword>
<evidence type="ECO:0000256" key="1">
    <source>
        <dbReference type="ARBA" id="ARBA00004162"/>
    </source>
</evidence>
<dbReference type="Pfam" id="PF00691">
    <property type="entry name" value="OmpA"/>
    <property type="match status" value="1"/>
</dbReference>
<organism evidence="10 11">
    <name type="scientific">Ketogulonicigenium vulgare (strain WSH-001)</name>
    <dbReference type="NCBI Taxonomy" id="759362"/>
    <lineage>
        <taxon>Bacteria</taxon>
        <taxon>Pseudomonadati</taxon>
        <taxon>Pseudomonadota</taxon>
        <taxon>Alphaproteobacteria</taxon>
        <taxon>Rhodobacterales</taxon>
        <taxon>Roseobacteraceae</taxon>
        <taxon>Ketogulonicigenium</taxon>
    </lineage>
</organism>
<dbReference type="Pfam" id="PF13677">
    <property type="entry name" value="MotB_plug"/>
    <property type="match status" value="1"/>
</dbReference>
<evidence type="ECO:0000313" key="10">
    <source>
        <dbReference type="EMBL" id="AEM41795.1"/>
    </source>
</evidence>
<dbReference type="EMBL" id="CP002018">
    <property type="protein sequence ID" value="AEM41795.1"/>
    <property type="molecule type" value="Genomic_DNA"/>
</dbReference>
<comment type="subcellular location">
    <subcellularLocation>
        <location evidence="1">Cell membrane</location>
        <topology evidence="1">Single-pass membrane protein</topology>
    </subcellularLocation>
</comment>
<dbReference type="AlphaFoldDB" id="F9Y4I2"/>
<dbReference type="KEGG" id="kvl:KVU_1956"/>
<dbReference type="Gene3D" id="3.30.1330.60">
    <property type="entry name" value="OmpA-like domain"/>
    <property type="match status" value="1"/>
</dbReference>
<evidence type="ECO:0000256" key="7">
    <source>
        <dbReference type="SAM" id="Phobius"/>
    </source>
</evidence>
<sequence length="284" mass="29785">MHVSLTLQFGGVGMAQTGNQRIIIKRKKVVAGGGHHGGAWKVAYADFVTAMMAFFLLMWIINSITEEQRDGLANFFATGTPVSTVSGGADGMFGGRDSQSQQVGPAVGSGMDYITGRMPTARGASAAQSSDILALEDIARVLSGQSGESLVDDAIQRHIITRMTDEGLVIEVFSTPDAPVFQPGGTVLTPLSLAIIQMIASVAAQVENGIAVAAHLPQQAGTDQGAWALTAARADTIRAALEGAGVAPVRLRRVTGHADRSPITLDPTVQRNDRVEITVLRNGR</sequence>
<evidence type="ECO:0000256" key="2">
    <source>
        <dbReference type="ARBA" id="ARBA00008914"/>
    </source>
</evidence>
<feature type="domain" description="OmpA-like" evidence="8">
    <location>
        <begin position="181"/>
        <end position="272"/>
    </location>
</feature>
<keyword evidence="4 7" id="KW-0812">Transmembrane</keyword>
<name>F9Y4I2_KETVW</name>
<keyword evidence="3" id="KW-1003">Cell membrane</keyword>
<dbReference type="eggNOG" id="COG1360">
    <property type="taxonomic scope" value="Bacteria"/>
</dbReference>
<keyword evidence="6 7" id="KW-0472">Membrane</keyword>
<reference evidence="10 11" key="1">
    <citation type="journal article" date="2011" name="J. Bacteriol.">
        <title>Complete genome sequence of the industrial strain Ketogulonicigenium vulgare WSH-001.</title>
        <authorList>
            <person name="Liu L."/>
            <person name="Li Y."/>
            <person name="Zhang J."/>
            <person name="Zhou Z."/>
            <person name="Liu J."/>
            <person name="Li X."/>
            <person name="Zhou J."/>
            <person name="Du G."/>
            <person name="Wang L."/>
            <person name="Chen J."/>
        </authorList>
    </citation>
    <scope>NUCLEOTIDE SEQUENCE [LARGE SCALE GENOMIC DNA]</scope>
    <source>
        <strain evidence="10 11">WSH-001</strain>
    </source>
</reference>
<evidence type="ECO:0000256" key="6">
    <source>
        <dbReference type="ARBA" id="ARBA00023136"/>
    </source>
</evidence>
<dbReference type="InterPro" id="IPR036737">
    <property type="entry name" value="OmpA-like_sf"/>
</dbReference>
<evidence type="ECO:0000256" key="4">
    <source>
        <dbReference type="ARBA" id="ARBA00022692"/>
    </source>
</evidence>
<accession>F9Y4I2</accession>
<gene>
    <name evidence="10" type="ordered locus">KVU_1956</name>
</gene>
<dbReference type="HOGENOM" id="CLU_016890_3_1_5"/>
<dbReference type="InterPro" id="IPR050330">
    <property type="entry name" value="Bact_OuterMem_StrucFunc"/>
</dbReference>
<keyword evidence="10" id="KW-0969">Cilium</keyword>
<evidence type="ECO:0000256" key="3">
    <source>
        <dbReference type="ARBA" id="ARBA00022475"/>
    </source>
</evidence>
<feature type="transmembrane region" description="Helical" evidence="7">
    <location>
        <begin position="42"/>
        <end position="61"/>
    </location>
</feature>
<proteinExistence type="inferred from homology"/>
<dbReference type="PATRIC" id="fig|759362.5.peg.2027"/>
<dbReference type="InterPro" id="IPR006665">
    <property type="entry name" value="OmpA-like"/>
</dbReference>
<dbReference type="GO" id="GO:0005886">
    <property type="term" value="C:plasma membrane"/>
    <property type="evidence" value="ECO:0007669"/>
    <property type="project" value="UniProtKB-SubCell"/>
</dbReference>
<dbReference type="PANTHER" id="PTHR30329">
    <property type="entry name" value="STATOR ELEMENT OF FLAGELLAR MOTOR COMPLEX"/>
    <property type="match status" value="1"/>
</dbReference>
<evidence type="ECO:0000256" key="5">
    <source>
        <dbReference type="ARBA" id="ARBA00022989"/>
    </source>
</evidence>
<dbReference type="InterPro" id="IPR025713">
    <property type="entry name" value="MotB-like_N_dom"/>
</dbReference>
<keyword evidence="11" id="KW-1185">Reference proteome</keyword>
<keyword evidence="10" id="KW-0282">Flagellum</keyword>
<evidence type="ECO:0000313" key="11">
    <source>
        <dbReference type="Proteomes" id="UP000000692"/>
    </source>
</evidence>
<protein>
    <submittedName>
        <fullName evidence="10">Flagellar motor protein-like protein</fullName>
    </submittedName>
</protein>
<dbReference type="Proteomes" id="UP000000692">
    <property type="component" value="Chromosome"/>
</dbReference>
<evidence type="ECO:0000259" key="8">
    <source>
        <dbReference type="Pfam" id="PF00691"/>
    </source>
</evidence>
<dbReference type="PANTHER" id="PTHR30329:SF21">
    <property type="entry name" value="LIPOPROTEIN YIAD-RELATED"/>
    <property type="match status" value="1"/>
</dbReference>
<dbReference type="SUPFAM" id="SSF103088">
    <property type="entry name" value="OmpA-like"/>
    <property type="match status" value="1"/>
</dbReference>
<keyword evidence="5 7" id="KW-1133">Transmembrane helix</keyword>